<keyword evidence="5" id="KW-0106">Calcium</keyword>
<protein>
    <recommendedName>
        <fullName evidence="2">Protein S100-A6</fullName>
    </recommendedName>
    <alternativeName>
        <fullName evidence="7">Calcyclin</fullName>
    </alternativeName>
    <alternativeName>
        <fullName evidence="8">S100 calcium-binding protein A6</fullName>
    </alternativeName>
</protein>
<dbReference type="InterPro" id="IPR002048">
    <property type="entry name" value="EF_hand_dom"/>
</dbReference>
<gene>
    <name evidence="12" type="primary">LOC109556731</name>
</gene>
<dbReference type="PANTHER" id="PTHR11639:SF80">
    <property type="entry name" value="PROTEIN S100-A6"/>
    <property type="match status" value="1"/>
</dbReference>
<evidence type="ECO:0000256" key="8">
    <source>
        <dbReference type="ARBA" id="ARBA00032794"/>
    </source>
</evidence>
<name>A0ABM4RJ20_BOSIN</name>
<dbReference type="Gene3D" id="1.10.238.10">
    <property type="entry name" value="EF-hand"/>
    <property type="match status" value="1"/>
</dbReference>
<evidence type="ECO:0000256" key="9">
    <source>
        <dbReference type="ARBA" id="ARBA00046837"/>
    </source>
</evidence>
<sequence>MAPLARVCVHFKGQEVPSGIPEGGGLADRSAFRSVAPFSFRCNRRVWVSEKALLPRLLTCPVACSSEPSLQLWGPPLDQAISLLVAICHKYSGREGVKNTLSKKELKELVQKELTLGEKVQDAEIAELMDELDQNKDQVVNFQEYVTFLGALAMIYNELLQD</sequence>
<evidence type="ECO:0000256" key="1">
    <source>
        <dbReference type="ARBA" id="ARBA00007323"/>
    </source>
</evidence>
<dbReference type="RefSeq" id="XP_070635534.1">
    <property type="nucleotide sequence ID" value="XM_070779433.1"/>
</dbReference>
<keyword evidence="4" id="KW-0677">Repeat</keyword>
<dbReference type="InterPro" id="IPR013787">
    <property type="entry name" value="S100_Ca-bd_sub"/>
</dbReference>
<evidence type="ECO:0000256" key="4">
    <source>
        <dbReference type="ARBA" id="ARBA00022737"/>
    </source>
</evidence>
<dbReference type="Pfam" id="PF01023">
    <property type="entry name" value="S_100"/>
    <property type="match status" value="1"/>
</dbReference>
<comment type="subunit">
    <text evidence="9">Homodimer; head to tail assembly of 2 subunits. Interacts with CACYBP in a calcium-dependent manner. Interacts with ANXA2 and ANXA11 (via N-terminus). Interacts with SUGT1. Interacts with TP53; has higher affinity for TP53 that is phosphorylated on its N-terminal domain, and lower affinity for TP53 that is phosphorylated on its C-terminal domain. Interacts with tropomyosin. Interacts with FKBP4. Interacts with PPP5C (via TPR repeats); the interaction is calcium-dependent and modulates PPP5C activity. Interacts with TPPP; this interaction inhibits TPPP dimerization.</text>
</comment>
<evidence type="ECO:0000256" key="7">
    <source>
        <dbReference type="ARBA" id="ARBA00032106"/>
    </source>
</evidence>
<reference evidence="12" key="1">
    <citation type="submission" date="2025-08" db="UniProtKB">
        <authorList>
            <consortium name="RefSeq"/>
        </authorList>
    </citation>
    <scope>IDENTIFICATION</scope>
    <source>
        <tissue evidence="12">Blood</tissue>
    </source>
</reference>
<dbReference type="InterPro" id="IPR001751">
    <property type="entry name" value="S100/CaBP7/8-like_CS"/>
</dbReference>
<dbReference type="InterPro" id="IPR034118">
    <property type="entry name" value="S-100A6"/>
</dbReference>
<dbReference type="PROSITE" id="PS00303">
    <property type="entry name" value="S100_CABP"/>
    <property type="match status" value="1"/>
</dbReference>
<dbReference type="InterPro" id="IPR018247">
    <property type="entry name" value="EF_Hand_1_Ca_BS"/>
</dbReference>
<dbReference type="PROSITE" id="PS00018">
    <property type="entry name" value="EF_HAND_1"/>
    <property type="match status" value="1"/>
</dbReference>
<comment type="similarity">
    <text evidence="1">Belongs to the S-100 family.</text>
</comment>
<keyword evidence="11" id="KW-1185">Reference proteome</keyword>
<evidence type="ECO:0000313" key="12">
    <source>
        <dbReference type="RefSeq" id="XP_070635534.1"/>
    </source>
</evidence>
<dbReference type="PANTHER" id="PTHR11639">
    <property type="entry name" value="S100 CALCIUM-BINDING PROTEIN"/>
    <property type="match status" value="1"/>
</dbReference>
<organism evidence="11 12">
    <name type="scientific">Bos indicus</name>
    <name type="common">Zebu</name>
    <dbReference type="NCBI Taxonomy" id="9915"/>
    <lineage>
        <taxon>Eukaryota</taxon>
        <taxon>Metazoa</taxon>
        <taxon>Chordata</taxon>
        <taxon>Craniata</taxon>
        <taxon>Vertebrata</taxon>
        <taxon>Euteleostomi</taxon>
        <taxon>Mammalia</taxon>
        <taxon>Eutheria</taxon>
        <taxon>Laurasiatheria</taxon>
        <taxon>Artiodactyla</taxon>
        <taxon>Ruminantia</taxon>
        <taxon>Pecora</taxon>
        <taxon>Bovidae</taxon>
        <taxon>Bovinae</taxon>
        <taxon>Bos</taxon>
    </lineage>
</organism>
<keyword evidence="3" id="KW-0479">Metal-binding</keyword>
<dbReference type="SMART" id="SM00054">
    <property type="entry name" value="EFh"/>
    <property type="match status" value="1"/>
</dbReference>
<dbReference type="InterPro" id="IPR011992">
    <property type="entry name" value="EF-hand-dom_pair"/>
</dbReference>
<dbReference type="SUPFAM" id="SSF47473">
    <property type="entry name" value="EF-hand"/>
    <property type="match status" value="1"/>
</dbReference>
<dbReference type="GeneID" id="109556731"/>
<evidence type="ECO:0000256" key="2">
    <source>
        <dbReference type="ARBA" id="ARBA00014225"/>
    </source>
</evidence>
<evidence type="ECO:0000259" key="10">
    <source>
        <dbReference type="PROSITE" id="PS50222"/>
    </source>
</evidence>
<evidence type="ECO:0000256" key="3">
    <source>
        <dbReference type="ARBA" id="ARBA00022723"/>
    </source>
</evidence>
<comment type="function">
    <text evidence="6">May function as calcium sensor and modulator, contributing to cellular calcium signaling. May function by interacting with other proteins, such as TPR-containing proteins, and indirectly play a role in many physiological processes such as the reorganization of the actin cytoskeleton and in cell motility. Binds 2 calcium ions. Calcium binding is cooperative.</text>
</comment>
<dbReference type="SMART" id="SM01394">
    <property type="entry name" value="S_100"/>
    <property type="match status" value="1"/>
</dbReference>
<evidence type="ECO:0000256" key="5">
    <source>
        <dbReference type="ARBA" id="ARBA00022837"/>
    </source>
</evidence>
<dbReference type="CDD" id="cd05029">
    <property type="entry name" value="S-100A6"/>
    <property type="match status" value="1"/>
</dbReference>
<evidence type="ECO:0000256" key="6">
    <source>
        <dbReference type="ARBA" id="ARBA00025385"/>
    </source>
</evidence>
<feature type="domain" description="EF-hand" evidence="10">
    <location>
        <begin position="120"/>
        <end position="155"/>
    </location>
</feature>
<dbReference type="PROSITE" id="PS50222">
    <property type="entry name" value="EF_HAND_2"/>
    <property type="match status" value="1"/>
</dbReference>
<dbReference type="Proteomes" id="UP001652663">
    <property type="component" value="Chromosome 3"/>
</dbReference>
<accession>A0ABM4RJ20</accession>
<proteinExistence type="inferred from homology"/>
<evidence type="ECO:0000313" key="11">
    <source>
        <dbReference type="Proteomes" id="UP001652663"/>
    </source>
</evidence>